<reference evidence="2" key="1">
    <citation type="journal article" date="2019" name="Sci. Rep.">
        <title>Draft genome of Tanacetum cinerariifolium, the natural source of mosquito coil.</title>
        <authorList>
            <person name="Yamashiro T."/>
            <person name="Shiraishi A."/>
            <person name="Satake H."/>
            <person name="Nakayama K."/>
        </authorList>
    </citation>
    <scope>NUCLEOTIDE SEQUENCE</scope>
</reference>
<feature type="coiled-coil region" evidence="1">
    <location>
        <begin position="252"/>
        <end position="281"/>
    </location>
</feature>
<proteinExistence type="predicted"/>
<comment type="caution">
    <text evidence="2">The sequence shown here is derived from an EMBL/GenBank/DDBJ whole genome shotgun (WGS) entry which is preliminary data.</text>
</comment>
<protein>
    <recommendedName>
        <fullName evidence="3">Transposase (Putative), gypsy type</fullName>
    </recommendedName>
</protein>
<evidence type="ECO:0000313" key="2">
    <source>
        <dbReference type="EMBL" id="GEW53008.1"/>
    </source>
</evidence>
<evidence type="ECO:0008006" key="3">
    <source>
        <dbReference type="Google" id="ProtNLM"/>
    </source>
</evidence>
<accession>A0A699H2V6</accession>
<dbReference type="EMBL" id="BKCJ010062285">
    <property type="protein sequence ID" value="GEW53008.1"/>
    <property type="molecule type" value="Genomic_DNA"/>
</dbReference>
<dbReference type="AlphaFoldDB" id="A0A699H2V6"/>
<keyword evidence="1" id="KW-0175">Coiled coil</keyword>
<organism evidence="2">
    <name type="scientific">Tanacetum cinerariifolium</name>
    <name type="common">Dalmatian daisy</name>
    <name type="synonym">Chrysanthemum cinerariifolium</name>
    <dbReference type="NCBI Taxonomy" id="118510"/>
    <lineage>
        <taxon>Eukaryota</taxon>
        <taxon>Viridiplantae</taxon>
        <taxon>Streptophyta</taxon>
        <taxon>Embryophyta</taxon>
        <taxon>Tracheophyta</taxon>
        <taxon>Spermatophyta</taxon>
        <taxon>Magnoliopsida</taxon>
        <taxon>eudicotyledons</taxon>
        <taxon>Gunneridae</taxon>
        <taxon>Pentapetalae</taxon>
        <taxon>asterids</taxon>
        <taxon>campanulids</taxon>
        <taxon>Asterales</taxon>
        <taxon>Asteraceae</taxon>
        <taxon>Asteroideae</taxon>
        <taxon>Anthemideae</taxon>
        <taxon>Anthemidinae</taxon>
        <taxon>Tanacetum</taxon>
    </lineage>
</organism>
<gene>
    <name evidence="2" type="ORF">Tci_224984</name>
</gene>
<name>A0A699H2V6_TANCI</name>
<sequence length="739" mass="80388">MDLIAFIHAPDPTKVRVMEREREVDEPRLLDIIVGRTVPVLPVAPDRADNELEASIERLFDEGGSGIQTEQRDSARGGPDTEIQLVVKAADTIAKEAALVRSRRLGKRKYVVVDAGGLPILLKLREDHGTSCVTSVGAKVDSLVRSSTPVMTTATAVTSMVDSTLVTKEKTVKPSLFSIDSSLASEADPNTSVFSDLTGSDFLFFASVHEMEHDQLFTEFNVGVARQIFLCVEVKMRAEYNVKEKRRLEYVVEEKDELLEARDEEIENLKAQMLLKEAEAAEAIPLCVEASNFESVKKSLWDEVNALKERNTTLKKERNALDVHELELSSSGLQEKVTLSVNLSRKVCRTGSAGITHGKEGRVLTDVASYNPSTKVDYISALQQLQNVNFPLFVELRSNKDASIEALINVIRLEEPLVDKLGLNELQPHGTSDVVSATADTTTALSTTFASASTIAPISVDDYEVVGTNEQEDADGNAEPFPNIDDAELNIPHDFVTSYGPSHLGPSFPVSYAQLASLFRYTRSRLISRASMSCIRSTTAILSVGMPISAGMTTSVLQRFALSTKPLVCRLLRVSLSGHNLLEVALSTITMVRGKIFCKCFFRKEFEDRIHPDHVSLFRDNSILSGFVSISPSSEPSVQDDPFVNKINCSGSSSSTFIGVSKESSSGRSTMKFASICPLTDVIGPDLVAGTDLEAGVDLDTKAGTDLVKVTGIDLEAGANLDTKARTDLVKEAGTDLVT</sequence>
<evidence type="ECO:0000256" key="1">
    <source>
        <dbReference type="SAM" id="Coils"/>
    </source>
</evidence>